<dbReference type="STRING" id="135208.A0A4Y9ZZN0"/>
<comment type="subcellular location">
    <subcellularLocation>
        <location evidence="1">Endomembrane system</location>
        <topology evidence="1">Multi-pass membrane protein</topology>
    </subcellularLocation>
    <subcellularLocation>
        <location evidence="10">Membrane</location>
    </subcellularLocation>
</comment>
<dbReference type="SFLD" id="SFLDG00002">
    <property type="entry name" value="C1.7:_P-type_atpase_like"/>
    <property type="match status" value="1"/>
</dbReference>
<dbReference type="InterPro" id="IPR001757">
    <property type="entry name" value="P_typ_ATPase"/>
</dbReference>
<evidence type="ECO:0000256" key="5">
    <source>
        <dbReference type="ARBA" id="ARBA00022741"/>
    </source>
</evidence>
<comment type="caution">
    <text evidence="12">The sequence shown here is derived from an EMBL/GenBank/DDBJ whole genome shotgun (WGS) entry which is preliminary data.</text>
</comment>
<evidence type="ECO:0000256" key="9">
    <source>
        <dbReference type="ARBA" id="ARBA00023136"/>
    </source>
</evidence>
<dbReference type="PANTHER" id="PTHR43520">
    <property type="entry name" value="ATP7, ISOFORM B"/>
    <property type="match status" value="1"/>
</dbReference>
<dbReference type="GO" id="GO:0043682">
    <property type="term" value="F:P-type divalent copper transporter activity"/>
    <property type="evidence" value="ECO:0007669"/>
    <property type="project" value="TreeGrafter"/>
</dbReference>
<organism evidence="12 13">
    <name type="scientific">Hericium alpestre</name>
    <dbReference type="NCBI Taxonomy" id="135208"/>
    <lineage>
        <taxon>Eukaryota</taxon>
        <taxon>Fungi</taxon>
        <taxon>Dikarya</taxon>
        <taxon>Basidiomycota</taxon>
        <taxon>Agaricomycotina</taxon>
        <taxon>Agaricomycetes</taxon>
        <taxon>Russulales</taxon>
        <taxon>Hericiaceae</taxon>
        <taxon>Hericium</taxon>
    </lineage>
</organism>
<keyword evidence="13" id="KW-1185">Reference proteome</keyword>
<dbReference type="Gene3D" id="3.40.50.1000">
    <property type="entry name" value="HAD superfamily/HAD-like"/>
    <property type="match status" value="1"/>
</dbReference>
<dbReference type="GO" id="GO:0055070">
    <property type="term" value="P:copper ion homeostasis"/>
    <property type="evidence" value="ECO:0007669"/>
    <property type="project" value="TreeGrafter"/>
</dbReference>
<dbReference type="Pfam" id="PF00122">
    <property type="entry name" value="E1-E2_ATPase"/>
    <property type="match status" value="1"/>
</dbReference>
<dbReference type="PROSITE" id="PS01229">
    <property type="entry name" value="COF_2"/>
    <property type="match status" value="1"/>
</dbReference>
<keyword evidence="3 10" id="KW-0812">Transmembrane</keyword>
<dbReference type="InterPro" id="IPR027256">
    <property type="entry name" value="P-typ_ATPase_IB"/>
</dbReference>
<name>A0A4Y9ZZN0_9AGAM</name>
<evidence type="ECO:0000313" key="12">
    <source>
        <dbReference type="EMBL" id="TFY80326.1"/>
    </source>
</evidence>
<evidence type="ECO:0000256" key="2">
    <source>
        <dbReference type="ARBA" id="ARBA00006024"/>
    </source>
</evidence>
<dbReference type="Gene3D" id="2.70.150.10">
    <property type="entry name" value="Calcium-transporting ATPase, cytoplasmic transduction domain A"/>
    <property type="match status" value="1"/>
</dbReference>
<evidence type="ECO:0000256" key="6">
    <source>
        <dbReference type="ARBA" id="ARBA00022840"/>
    </source>
</evidence>
<feature type="domain" description="P-type ATPase A" evidence="11">
    <location>
        <begin position="93"/>
        <end position="196"/>
    </location>
</feature>
<keyword evidence="8 10" id="KW-1133">Transmembrane helix</keyword>
<comment type="similarity">
    <text evidence="2 10">Belongs to the cation transport ATPase (P-type) (TC 3.A.3) family. Type IB subfamily.</text>
</comment>
<dbReference type="InterPro" id="IPR008250">
    <property type="entry name" value="ATPase_P-typ_transduc_dom_A_sf"/>
</dbReference>
<evidence type="ECO:0000256" key="7">
    <source>
        <dbReference type="ARBA" id="ARBA00022967"/>
    </source>
</evidence>
<dbReference type="InterPro" id="IPR059000">
    <property type="entry name" value="ATPase_P-type_domA"/>
</dbReference>
<dbReference type="PANTHER" id="PTHR43520:SF8">
    <property type="entry name" value="P-TYPE CU(+) TRANSPORTER"/>
    <property type="match status" value="1"/>
</dbReference>
<keyword evidence="9 10" id="KW-0472">Membrane</keyword>
<reference evidence="12 13" key="1">
    <citation type="submission" date="2019-02" db="EMBL/GenBank/DDBJ databases">
        <title>Genome sequencing of the rare red list fungi Hericium alpestre (H. flagellum).</title>
        <authorList>
            <person name="Buettner E."/>
            <person name="Kellner H."/>
        </authorList>
    </citation>
    <scope>NUCLEOTIDE SEQUENCE [LARGE SCALE GENOMIC DNA]</scope>
    <source>
        <strain evidence="12 13">DSM 108284</strain>
    </source>
</reference>
<accession>A0A4Y9ZZN0</accession>
<dbReference type="SUPFAM" id="SSF56784">
    <property type="entry name" value="HAD-like"/>
    <property type="match status" value="1"/>
</dbReference>
<evidence type="ECO:0000259" key="11">
    <source>
        <dbReference type="Pfam" id="PF00122"/>
    </source>
</evidence>
<evidence type="ECO:0000313" key="13">
    <source>
        <dbReference type="Proteomes" id="UP000298061"/>
    </source>
</evidence>
<feature type="transmembrane region" description="Helical" evidence="10">
    <location>
        <begin position="613"/>
        <end position="636"/>
    </location>
</feature>
<dbReference type="NCBIfam" id="TIGR01525">
    <property type="entry name" value="ATPase-IB_hvy"/>
    <property type="match status" value="1"/>
</dbReference>
<dbReference type="InterPro" id="IPR018303">
    <property type="entry name" value="ATPase_P-typ_P_site"/>
</dbReference>
<evidence type="ECO:0000256" key="3">
    <source>
        <dbReference type="ARBA" id="ARBA00022692"/>
    </source>
</evidence>
<dbReference type="InterPro" id="IPR023299">
    <property type="entry name" value="ATPase_P-typ_cyto_dom_N"/>
</dbReference>
<keyword evidence="7" id="KW-1278">Translocase</keyword>
<dbReference type="PRINTS" id="PR00119">
    <property type="entry name" value="CATATPASE"/>
</dbReference>
<dbReference type="AlphaFoldDB" id="A0A4Y9ZZN0"/>
<dbReference type="SFLD" id="SFLDF00027">
    <property type="entry name" value="p-type_atpase"/>
    <property type="match status" value="1"/>
</dbReference>
<keyword evidence="6 10" id="KW-0067">ATP-binding</keyword>
<dbReference type="SFLD" id="SFLDS00003">
    <property type="entry name" value="Haloacid_Dehalogenase"/>
    <property type="match status" value="1"/>
</dbReference>
<dbReference type="FunFam" id="2.70.150.10:FF:000002">
    <property type="entry name" value="Copper-transporting ATPase 1, putative"/>
    <property type="match status" value="1"/>
</dbReference>
<dbReference type="CDD" id="cd02094">
    <property type="entry name" value="P-type_ATPase_Cu-like"/>
    <property type="match status" value="1"/>
</dbReference>
<dbReference type="Gene3D" id="3.40.1110.10">
    <property type="entry name" value="Calcium-transporting ATPase, cytoplasmic domain N"/>
    <property type="match status" value="1"/>
</dbReference>
<dbReference type="InterPro" id="IPR023214">
    <property type="entry name" value="HAD_sf"/>
</dbReference>
<evidence type="ECO:0000256" key="1">
    <source>
        <dbReference type="ARBA" id="ARBA00004127"/>
    </source>
</evidence>
<keyword evidence="5 10" id="KW-0547">Nucleotide-binding</keyword>
<evidence type="ECO:0000256" key="8">
    <source>
        <dbReference type="ARBA" id="ARBA00022989"/>
    </source>
</evidence>
<evidence type="ECO:0000256" key="4">
    <source>
        <dbReference type="ARBA" id="ARBA00022723"/>
    </source>
</evidence>
<dbReference type="SUPFAM" id="SSF81653">
    <property type="entry name" value="Calcium ATPase, transduction domain A"/>
    <property type="match status" value="1"/>
</dbReference>
<feature type="transmembrane region" description="Helical" evidence="10">
    <location>
        <begin position="212"/>
        <end position="234"/>
    </location>
</feature>
<protein>
    <recommendedName>
        <fullName evidence="11">P-type ATPase A domain-containing protein</fullName>
    </recommendedName>
</protein>
<sequence>MLVDNPLQQSPFTMNNPDISEFFNLELMLGTSAAYFYSLGAMFFAMFNPEPEFMPLVFFDTSTMLIMFVSLGRYLENSAKGKTSSALTDLMSLAPSMATIYTDPAYTVEKRIPTELVQVGDIVKIVPGDKVPADGTVLRGSSSVDESAITGEPVPVLKQIGDSVIGGTVNSLGTFDMTVTRAGKDTALAQIVKLVEDAQTSKAPIQAFADRVAGYFVPTVITLAVVTFVGWMIISNLMNPTALPPMFRHHASKLAVCLQLCISVVVVACPCALGLSTPTAIMVGTGMGAKNGILIKGGRALEASRSLTRVVLDKTGTVTEGKLTVVGVAWVASDEFGEPEVQEAADVNARTLASTTADGTTSRAALVAMVAATEARSEHPLAKAVATWGKTVSSTSGPEAVIDTFESVTGQGVTATITLSDSTPKHTVWIGSARFVSEYNDGQLPTSLANFELKEASQGRTLIFVAVASGSRRLPVLAISLSDAPKKSSVHAIRALQAMGIEVNMMTGDGKETALAVAKQVGIPPEGVWASMSPKGKATVVTELMEKGNVAMVGDGINDSPALVAATVGIALSSGTSVAIEAADIVLMRSDLLDVVAALDLSTSIFATIRRNLVWACIYNVLGIPLAMGFFLPLGLHLHPMMAGAMMAFSSVSVVTSSLLLKWWVRPQSSLMPGEVIVRETLYDSARNAAGDVWESVRRLVRGRVSREGYNQLPVEMQESV</sequence>
<feature type="transmembrane region" description="Helical" evidence="10">
    <location>
        <begin position="53"/>
        <end position="75"/>
    </location>
</feature>
<dbReference type="PRINTS" id="PR00120">
    <property type="entry name" value="HATPASE"/>
</dbReference>
<keyword evidence="4 10" id="KW-0479">Metal-binding</keyword>
<feature type="transmembrane region" description="Helical" evidence="10">
    <location>
        <begin position="642"/>
        <end position="665"/>
    </location>
</feature>
<dbReference type="GO" id="GO:0016020">
    <property type="term" value="C:membrane"/>
    <property type="evidence" value="ECO:0007669"/>
    <property type="project" value="UniProtKB-SubCell"/>
</dbReference>
<dbReference type="SUPFAM" id="SSF81665">
    <property type="entry name" value="Calcium ATPase, transmembrane domain M"/>
    <property type="match status" value="1"/>
</dbReference>
<feature type="transmembrane region" description="Helical" evidence="10">
    <location>
        <begin position="254"/>
        <end position="275"/>
    </location>
</feature>
<dbReference type="InterPro" id="IPR044492">
    <property type="entry name" value="P_typ_ATPase_HD_dom"/>
</dbReference>
<dbReference type="GO" id="GO:0016887">
    <property type="term" value="F:ATP hydrolysis activity"/>
    <property type="evidence" value="ECO:0007669"/>
    <property type="project" value="InterPro"/>
</dbReference>
<dbReference type="Pfam" id="PF00702">
    <property type="entry name" value="Hydrolase"/>
    <property type="match status" value="1"/>
</dbReference>
<dbReference type="NCBIfam" id="TIGR01494">
    <property type="entry name" value="ATPase_P-type"/>
    <property type="match status" value="2"/>
</dbReference>
<gene>
    <name evidence="12" type="ORF">EWM64_g3686</name>
</gene>
<dbReference type="PROSITE" id="PS00154">
    <property type="entry name" value="ATPASE_E1_E2"/>
    <property type="match status" value="1"/>
</dbReference>
<evidence type="ECO:0000256" key="10">
    <source>
        <dbReference type="RuleBase" id="RU362081"/>
    </source>
</evidence>
<dbReference type="Proteomes" id="UP000298061">
    <property type="component" value="Unassembled WGS sequence"/>
</dbReference>
<dbReference type="GO" id="GO:0005507">
    <property type="term" value="F:copper ion binding"/>
    <property type="evidence" value="ECO:0007669"/>
    <property type="project" value="TreeGrafter"/>
</dbReference>
<dbReference type="GO" id="GO:0012505">
    <property type="term" value="C:endomembrane system"/>
    <property type="evidence" value="ECO:0007669"/>
    <property type="project" value="UniProtKB-SubCell"/>
</dbReference>
<dbReference type="EMBL" id="SFCI01000356">
    <property type="protein sequence ID" value="TFY80326.1"/>
    <property type="molecule type" value="Genomic_DNA"/>
</dbReference>
<dbReference type="InterPro" id="IPR036412">
    <property type="entry name" value="HAD-like_sf"/>
</dbReference>
<dbReference type="OrthoDB" id="432719at2759"/>
<dbReference type="SUPFAM" id="SSF81660">
    <property type="entry name" value="Metal cation-transporting ATPase, ATP-binding domain N"/>
    <property type="match status" value="1"/>
</dbReference>
<dbReference type="InterPro" id="IPR023298">
    <property type="entry name" value="ATPase_P-typ_TM_dom_sf"/>
</dbReference>
<proteinExistence type="inferred from homology"/>
<feature type="transmembrane region" description="Helical" evidence="10">
    <location>
        <begin position="27"/>
        <end position="47"/>
    </location>
</feature>
<dbReference type="GO" id="GO:0005524">
    <property type="term" value="F:ATP binding"/>
    <property type="evidence" value="ECO:0007669"/>
    <property type="project" value="UniProtKB-UniRule"/>
</dbReference>